<gene>
    <name evidence="2" type="ORF">JK634_14290</name>
</gene>
<keyword evidence="1" id="KW-0472">Membrane</keyword>
<dbReference type="Proteomes" id="UP000623681">
    <property type="component" value="Unassembled WGS sequence"/>
</dbReference>
<proteinExistence type="predicted"/>
<reference evidence="2" key="1">
    <citation type="submission" date="2021-01" db="EMBL/GenBank/DDBJ databases">
        <title>Genome public.</title>
        <authorList>
            <person name="Liu C."/>
            <person name="Sun Q."/>
        </authorList>
    </citation>
    <scope>NUCLEOTIDE SEQUENCE</scope>
    <source>
        <strain evidence="2">YIM B02565</strain>
    </source>
</reference>
<keyword evidence="1" id="KW-0812">Transmembrane</keyword>
<dbReference type="Pfam" id="PF07454">
    <property type="entry name" value="SpoIIP"/>
    <property type="match status" value="1"/>
</dbReference>
<keyword evidence="1" id="KW-1133">Transmembrane helix</keyword>
<organism evidence="2 3">
    <name type="scientific">Clostridium paridis</name>
    <dbReference type="NCBI Taxonomy" id="2803863"/>
    <lineage>
        <taxon>Bacteria</taxon>
        <taxon>Bacillati</taxon>
        <taxon>Bacillota</taxon>
        <taxon>Clostridia</taxon>
        <taxon>Eubacteriales</taxon>
        <taxon>Clostridiaceae</taxon>
        <taxon>Clostridium</taxon>
    </lineage>
</organism>
<evidence type="ECO:0000313" key="2">
    <source>
        <dbReference type="EMBL" id="MBL4932980.1"/>
    </source>
</evidence>
<protein>
    <submittedName>
        <fullName evidence="2">Stage II sporulation protein P</fullName>
    </submittedName>
</protein>
<dbReference type="AlphaFoldDB" id="A0A937FH97"/>
<feature type="transmembrane region" description="Helical" evidence="1">
    <location>
        <begin position="20"/>
        <end position="37"/>
    </location>
</feature>
<keyword evidence="3" id="KW-1185">Reference proteome</keyword>
<evidence type="ECO:0000313" key="3">
    <source>
        <dbReference type="Proteomes" id="UP000623681"/>
    </source>
</evidence>
<name>A0A937FH97_9CLOT</name>
<dbReference type="RefSeq" id="WP_202768358.1">
    <property type="nucleotide sequence ID" value="NZ_JAESWA010000023.1"/>
</dbReference>
<dbReference type="NCBIfam" id="TIGR02867">
    <property type="entry name" value="spore_II_P"/>
    <property type="match status" value="1"/>
</dbReference>
<dbReference type="InterPro" id="IPR010897">
    <property type="entry name" value="Spore_II_P"/>
</dbReference>
<evidence type="ECO:0000256" key="1">
    <source>
        <dbReference type="SAM" id="Phobius"/>
    </source>
</evidence>
<sequence>MLQDRLARSRGVKFNVKKIIITLLIAIFALRSTYIIVSKQFHNSNLYIDMLNKGMPYLNSLDLPSKDNGNLTLQNYLASILGIEDINFFTVVKNEIPYFKELPNNMEYDENTIATLDPFELNDKSIIKYTPEEMPKEGTNIVSKAYDPKLKKTLNIDKPEVLIYHSHTMESYSPATAESNDPNMSVVGVGNALTKELEENYGIATIHDTTIHSLSYDDSYKRSGETLSKYLKKYNSFKIIIDLHRDAMENKTPVTATINGESVARIMFVLAQNNQYYPKNKALTDKLNTLSRNIFPGLSRGIDEYRRGKDSFNQNQSPNAILIEVGANCNSNVEAQNTAKYIARLLAEDINGK</sequence>
<comment type="caution">
    <text evidence="2">The sequence shown here is derived from an EMBL/GenBank/DDBJ whole genome shotgun (WGS) entry which is preliminary data.</text>
</comment>
<accession>A0A937FH97</accession>
<dbReference type="EMBL" id="JAESWA010000023">
    <property type="protein sequence ID" value="MBL4932980.1"/>
    <property type="molecule type" value="Genomic_DNA"/>
</dbReference>